<organism evidence="2 3">
    <name type="scientific">Musa troglodytarum</name>
    <name type="common">fe'i banana</name>
    <dbReference type="NCBI Taxonomy" id="320322"/>
    <lineage>
        <taxon>Eukaryota</taxon>
        <taxon>Viridiplantae</taxon>
        <taxon>Streptophyta</taxon>
        <taxon>Embryophyta</taxon>
        <taxon>Tracheophyta</taxon>
        <taxon>Spermatophyta</taxon>
        <taxon>Magnoliopsida</taxon>
        <taxon>Liliopsida</taxon>
        <taxon>Zingiberales</taxon>
        <taxon>Musaceae</taxon>
        <taxon>Musa</taxon>
    </lineage>
</organism>
<name>A0A9E7HX61_9LILI</name>
<evidence type="ECO:0000256" key="1">
    <source>
        <dbReference type="SAM" id="MobiDB-lite"/>
    </source>
</evidence>
<dbReference type="Proteomes" id="UP001055439">
    <property type="component" value="Chromosome 8"/>
</dbReference>
<sequence length="114" mass="13106">MASRNRWRRSRRSSSAEKSAGTTGWPAKLGHLQLWHHPAASSKNSFRNKEIDSIEHFNEKVLVNQEKENLQILGVDRQNIKDALQIALARFYNDNRMNLNANYNFAGLDPKSDL</sequence>
<feature type="compositionally biased region" description="Basic residues" evidence="1">
    <location>
        <begin position="1"/>
        <end position="12"/>
    </location>
</feature>
<dbReference type="EMBL" id="CP097510">
    <property type="protein sequence ID" value="URE38327.1"/>
    <property type="molecule type" value="Genomic_DNA"/>
</dbReference>
<evidence type="ECO:0000313" key="3">
    <source>
        <dbReference type="Proteomes" id="UP001055439"/>
    </source>
</evidence>
<dbReference type="OrthoDB" id="337870at2759"/>
<dbReference type="AlphaFoldDB" id="A0A9E7HX61"/>
<reference evidence="2" key="1">
    <citation type="submission" date="2022-05" db="EMBL/GenBank/DDBJ databases">
        <title>The Musa troglodytarum L. genome provides insights into the mechanism of non-climacteric behaviour and enrichment of carotenoids.</title>
        <authorList>
            <person name="Wang J."/>
        </authorList>
    </citation>
    <scope>NUCLEOTIDE SEQUENCE</scope>
    <source>
        <tissue evidence="2">Leaf</tissue>
    </source>
</reference>
<accession>A0A9E7HX61</accession>
<protein>
    <submittedName>
        <fullName evidence="2">Uncharacterized protein</fullName>
    </submittedName>
</protein>
<keyword evidence="3" id="KW-1185">Reference proteome</keyword>
<evidence type="ECO:0000313" key="2">
    <source>
        <dbReference type="EMBL" id="URE38327.1"/>
    </source>
</evidence>
<gene>
    <name evidence="2" type="ORF">MUK42_16358</name>
</gene>
<proteinExistence type="predicted"/>
<feature type="region of interest" description="Disordered" evidence="1">
    <location>
        <begin position="1"/>
        <end position="25"/>
    </location>
</feature>